<proteinExistence type="predicted"/>
<name>A0A552EXF9_MICAE</name>
<accession>A0A552EXF9</accession>
<dbReference type="AlphaFoldDB" id="A0A552EXF9"/>
<sequence length="413" mass="46873">MGEQQMYWYAIAPLDVLLFREAKPFSPGESAWAKGLFPPFPSTVFQALRSTLSKDVKDLDFMGPFLLSPQDRLCFPTPKDLVAVKWGLKTQKTDEETEEEEPKEDNLDDTASDWHRTLRLQPVDRTDEAWEHLLFDEAGLAPMVAPFRELVEEDNRREFFCRPYPWITAEALSEYLQGKELTDSTQFQEDPWNVQIMPHIQMQADKRQVKDEDGYFTEVAIRLKPGWRLVAGISIKLQETVVRLGGEGHRAIVIPFTLSHAEQTLLNPQTNTTGDFAYLLTPGLAVKEEAIYGVYPRDWQPILAGCVSDRPVLWGGVSQIRRKLVISFGKENQERTASQIPSGSSSPNSEAKGDEEFALLPQRAFVPPGTVYIFNQIPSETEALLPKPESTGNWLTSFQKLNYGKLLWGNRPL</sequence>
<gene>
    <name evidence="1" type="ORF">EWV92_06755</name>
</gene>
<dbReference type="Pfam" id="PF09700">
    <property type="entry name" value="Cas_Cmr3"/>
    <property type="match status" value="1"/>
</dbReference>
<dbReference type="InterPro" id="IPR019117">
    <property type="entry name" value="CRISPR-assoc_protein_Cmr3"/>
</dbReference>
<evidence type="ECO:0000313" key="1">
    <source>
        <dbReference type="EMBL" id="TRU39149.1"/>
    </source>
</evidence>
<reference evidence="1 2" key="1">
    <citation type="submission" date="2019-01" db="EMBL/GenBank/DDBJ databases">
        <title>Coherence of Microcystis species and biogeography revealed through population genomics.</title>
        <authorList>
            <person name="Perez-Carrascal O.M."/>
            <person name="Terrat Y."/>
            <person name="Giani A."/>
            <person name="Fortin N."/>
            <person name="Tromas N."/>
            <person name="Shapiro B.J."/>
        </authorList>
    </citation>
    <scope>NUCLEOTIDE SEQUENCE [LARGE SCALE GENOMIC DNA]</scope>
    <source>
        <strain evidence="1">Ma_MB_S_20031200_S102</strain>
    </source>
</reference>
<evidence type="ECO:0000313" key="2">
    <source>
        <dbReference type="Proteomes" id="UP000317708"/>
    </source>
</evidence>
<dbReference type="Gene3D" id="3.30.70.2940">
    <property type="match status" value="1"/>
</dbReference>
<dbReference type="Proteomes" id="UP000317708">
    <property type="component" value="Unassembled WGS sequence"/>
</dbReference>
<organism evidence="1 2">
    <name type="scientific">Microcystis aeruginosa Ma_MB_S_20031200_S102</name>
    <dbReference type="NCBI Taxonomy" id="2486254"/>
    <lineage>
        <taxon>Bacteria</taxon>
        <taxon>Bacillati</taxon>
        <taxon>Cyanobacteriota</taxon>
        <taxon>Cyanophyceae</taxon>
        <taxon>Oscillatoriophycideae</taxon>
        <taxon>Chroococcales</taxon>
        <taxon>Microcystaceae</taxon>
        <taxon>Microcystis</taxon>
    </lineage>
</organism>
<dbReference type="EMBL" id="SFBI01000067">
    <property type="protein sequence ID" value="TRU39149.1"/>
    <property type="molecule type" value="Genomic_DNA"/>
</dbReference>
<protein>
    <submittedName>
        <fullName evidence="1">CRISPR-associated protein</fullName>
    </submittedName>
</protein>
<comment type="caution">
    <text evidence="1">The sequence shown here is derived from an EMBL/GenBank/DDBJ whole genome shotgun (WGS) entry which is preliminary data.</text>
</comment>